<accession>A0ABV6A201</accession>
<keyword evidence="3 5" id="KW-1133">Transmembrane helix</keyword>
<comment type="subcellular location">
    <subcellularLocation>
        <location evidence="1">Membrane</location>
        <topology evidence="1">Multi-pass membrane protein</topology>
    </subcellularLocation>
</comment>
<dbReference type="RefSeq" id="WP_377853459.1">
    <property type="nucleotide sequence ID" value="NZ_JBHLZU010000016.1"/>
</dbReference>
<feature type="transmembrane region" description="Helical" evidence="5">
    <location>
        <begin position="80"/>
        <end position="100"/>
    </location>
</feature>
<keyword evidence="4 5" id="KW-0472">Membrane</keyword>
<evidence type="ECO:0000256" key="1">
    <source>
        <dbReference type="ARBA" id="ARBA00004141"/>
    </source>
</evidence>
<feature type="transmembrane region" description="Helical" evidence="5">
    <location>
        <begin position="109"/>
        <end position="126"/>
    </location>
</feature>
<proteinExistence type="predicted"/>
<dbReference type="InterPro" id="IPR008521">
    <property type="entry name" value="Mg_trans_NIPA"/>
</dbReference>
<evidence type="ECO:0000313" key="7">
    <source>
        <dbReference type="Proteomes" id="UP001589693"/>
    </source>
</evidence>
<protein>
    <submittedName>
        <fullName evidence="6">DMT family transporter</fullName>
    </submittedName>
</protein>
<keyword evidence="2 5" id="KW-0812">Transmembrane</keyword>
<feature type="transmembrane region" description="Helical" evidence="5">
    <location>
        <begin position="54"/>
        <end position="74"/>
    </location>
</feature>
<dbReference type="Pfam" id="PF05653">
    <property type="entry name" value="Mg_trans_NIPA"/>
    <property type="match status" value="1"/>
</dbReference>
<sequence>MTGSATDLWIAVPAAVLAAASFGLTGALQHRAARREPERGAMRLGMILHLLRQPLWLASLLTNGLGIAMQWVALSTAPLVFVQPLLVLSLLFAVISSAALRRQRPSKEVLLGSGLCVAGLATFFPVSRPTAGPGELVPADIPWLAVGLGLALTACLTVATCGSGQVRALAMATATGVLYGVAAGLAKLATADLQRGLGALLGSWHIYLVALCGIAGFVFNQNAFRVEVAIAPALAVIVTLDPLVSLGIGVLWLGERLSDGPGAVIGQVLALAALVGGIAMLSKFAPQAALAAEQAEATRSGPRRT</sequence>
<dbReference type="NCBIfam" id="NF038012">
    <property type="entry name" value="DMT_1"/>
    <property type="match status" value="1"/>
</dbReference>
<dbReference type="SUPFAM" id="SSF103481">
    <property type="entry name" value="Multidrug resistance efflux transporter EmrE"/>
    <property type="match status" value="1"/>
</dbReference>
<dbReference type="Proteomes" id="UP001589693">
    <property type="component" value="Unassembled WGS sequence"/>
</dbReference>
<dbReference type="PANTHER" id="PTHR40761">
    <property type="entry name" value="CONSERVED INTEGRAL MEMBRANE ALANINE VALINE AND LEUCINE RICH PROTEIN-RELATED"/>
    <property type="match status" value="1"/>
</dbReference>
<name>A0ABV6A201_9PSEU</name>
<comment type="caution">
    <text evidence="6">The sequence shown here is derived from an EMBL/GenBank/DDBJ whole genome shotgun (WGS) entry which is preliminary data.</text>
</comment>
<keyword evidence="7" id="KW-1185">Reference proteome</keyword>
<evidence type="ECO:0000313" key="6">
    <source>
        <dbReference type="EMBL" id="MFB9905954.1"/>
    </source>
</evidence>
<feature type="transmembrane region" description="Helical" evidence="5">
    <location>
        <begin position="198"/>
        <end position="219"/>
    </location>
</feature>
<feature type="transmembrane region" description="Helical" evidence="5">
    <location>
        <begin position="12"/>
        <end position="33"/>
    </location>
</feature>
<feature type="transmembrane region" description="Helical" evidence="5">
    <location>
        <begin position="141"/>
        <end position="161"/>
    </location>
</feature>
<feature type="transmembrane region" description="Helical" evidence="5">
    <location>
        <begin position="231"/>
        <end position="254"/>
    </location>
</feature>
<dbReference type="EMBL" id="JBHLZU010000016">
    <property type="protein sequence ID" value="MFB9905954.1"/>
    <property type="molecule type" value="Genomic_DNA"/>
</dbReference>
<evidence type="ECO:0000256" key="2">
    <source>
        <dbReference type="ARBA" id="ARBA00022692"/>
    </source>
</evidence>
<evidence type="ECO:0000256" key="4">
    <source>
        <dbReference type="ARBA" id="ARBA00023136"/>
    </source>
</evidence>
<gene>
    <name evidence="6" type="ORF">ACFFQA_18625</name>
</gene>
<reference evidence="6 7" key="1">
    <citation type="submission" date="2024-09" db="EMBL/GenBank/DDBJ databases">
        <authorList>
            <person name="Sun Q."/>
            <person name="Mori K."/>
        </authorList>
    </citation>
    <scope>NUCLEOTIDE SEQUENCE [LARGE SCALE GENOMIC DNA]</scope>
    <source>
        <strain evidence="6 7">TBRC 7907</strain>
    </source>
</reference>
<evidence type="ECO:0000256" key="5">
    <source>
        <dbReference type="SAM" id="Phobius"/>
    </source>
</evidence>
<feature type="transmembrane region" description="Helical" evidence="5">
    <location>
        <begin position="260"/>
        <end position="281"/>
    </location>
</feature>
<organism evidence="6 7">
    <name type="scientific">Allokutzneria oryzae</name>
    <dbReference type="NCBI Taxonomy" id="1378989"/>
    <lineage>
        <taxon>Bacteria</taxon>
        <taxon>Bacillati</taxon>
        <taxon>Actinomycetota</taxon>
        <taxon>Actinomycetes</taxon>
        <taxon>Pseudonocardiales</taxon>
        <taxon>Pseudonocardiaceae</taxon>
        <taxon>Allokutzneria</taxon>
    </lineage>
</organism>
<feature type="transmembrane region" description="Helical" evidence="5">
    <location>
        <begin position="168"/>
        <end position="186"/>
    </location>
</feature>
<evidence type="ECO:0000256" key="3">
    <source>
        <dbReference type="ARBA" id="ARBA00022989"/>
    </source>
</evidence>
<dbReference type="InterPro" id="IPR037185">
    <property type="entry name" value="EmrE-like"/>
</dbReference>
<dbReference type="PANTHER" id="PTHR40761:SF1">
    <property type="entry name" value="CONSERVED INTEGRAL MEMBRANE ALANINE VALINE AND LEUCINE RICH PROTEIN-RELATED"/>
    <property type="match status" value="1"/>
</dbReference>